<sequence>MRKFLIVGCGGSGGATVRLLMDQLQADLRPLGITELPAAWQFVHVDVPVDPDKGPGQLPDIVRMGGAYQSFSSPGNTYSATASNVEAKLKASAEGRLDPLFGWAPRNKERANQVAVNNGAGQYRAVGRMLTLSRLRETREVLDAAVRRAVAPDAWGQVPAHDRGSDVVFPIVVGSMAGGSGASMFLDVCRLLGSIPGISPATIGCFLYTADVFGSLDDGLRKNVEGNAMAAIPELFAAISRLSDDVDRQTFETFGVHLPRNGQPPFARVLPVGRRVGETGAFFGDGTQEGIYRGIARAISGVMQSERASQQYVDYFLGNPTPVVSHSERFGWGMSPLALPFGSMGYASLSLGRDRYAHYAAQRLARSAVDHLIAGHEDPTNTLPTTEQLRMLLSNQLAASIERVGLPAQGSAAADWFRAIAFPPMQVQVGARDALASVRQGVAGVQGAQAAQWLDMVRAGATGRRNAVAAELQQQAYRWAEGWATTLETATKREFLRVTAQFGLPYARELMRELRGVCDHTIAQLSQAGAAADAADPLQLPQEVTSQVSALGKAVVGAGHALVDVVLRGWQTSTEKRLRLEGARIGAEVLRSFAVDVLGGLENVANTTLALLESRSAETAHQAGLAQLQSTAYVDWPDEGGLVPPRFEHAQNEVLLTTAEHFPQHFDAHVQSASSDGIYQRGLRTLRAEVIGGEWETTGAAERFEVLEQVGHWRARVLNRSAADGAPTPSSTPVYKLHLDCNDLIGRADARVWAKGSPFETFTNQSISAYLADPTVAQVEQEQRLATFVDRFVMAMDLARPVIGLDHEMVQRLHGVSVRYFFTFSEMPFDKNSPVIDRIIERITGNAKVTADTAQRIKDAANRSEEVRKIAVFGSYEKYAPLCFSSLLDGVRDRWAGSTPGEQHALWQWKRTRPLSAAVAMSPEEVLRVVAGWYLGGALGLLEVSQDHISVSSSRGWLRFPPQLATEEARLRDPIDAPASLLMSHAWAIAQCSGDPDLTALAPYEALRHIVDTSPSTATASPAEMSGVQLLRGAVNGDELRIDDQPVRHHAFAASLDGTDPEAKLASFRAQLASMREVVLANGMVEESNGGYVSKVKKEQELMQAPLWTEIAPIVLKAFDLLDEIAQHAATASAWSTGATGGVVKDLAF</sequence>
<accession>A0A3D9URX0</accession>
<dbReference type="Pfam" id="PF13809">
    <property type="entry name" value="Tubulin_2"/>
    <property type="match status" value="1"/>
</dbReference>
<dbReference type="InterPro" id="IPR025904">
    <property type="entry name" value="Tubulin-like"/>
</dbReference>
<dbReference type="OrthoDB" id="4795870at2"/>
<reference evidence="1 2" key="1">
    <citation type="submission" date="2018-08" db="EMBL/GenBank/DDBJ databases">
        <title>Sequencing the genomes of 1000 actinobacteria strains.</title>
        <authorList>
            <person name="Klenk H.-P."/>
        </authorList>
    </citation>
    <scope>NUCLEOTIDE SEQUENCE [LARGE SCALE GENOMIC DNA]</scope>
    <source>
        <strain evidence="1 2">DSM 22967</strain>
    </source>
</reference>
<dbReference type="AlphaFoldDB" id="A0A3D9URX0"/>
<dbReference type="EMBL" id="QTUA01000001">
    <property type="protein sequence ID" value="REF32067.1"/>
    <property type="molecule type" value="Genomic_DNA"/>
</dbReference>
<dbReference type="Proteomes" id="UP000256253">
    <property type="component" value="Unassembled WGS sequence"/>
</dbReference>
<evidence type="ECO:0000313" key="1">
    <source>
        <dbReference type="EMBL" id="REF32067.1"/>
    </source>
</evidence>
<keyword evidence="2" id="KW-1185">Reference proteome</keyword>
<dbReference type="RefSeq" id="WP_115923821.1">
    <property type="nucleotide sequence ID" value="NZ_QTUA01000001.1"/>
</dbReference>
<proteinExistence type="predicted"/>
<evidence type="ECO:0000313" key="2">
    <source>
        <dbReference type="Proteomes" id="UP000256253"/>
    </source>
</evidence>
<name>A0A3D9URX0_9MICO</name>
<comment type="caution">
    <text evidence="1">The sequence shown here is derived from an EMBL/GenBank/DDBJ whole genome shotgun (WGS) entry which is preliminary data.</text>
</comment>
<gene>
    <name evidence="1" type="ORF">DFJ65_3162</name>
</gene>
<organism evidence="1 2">
    <name type="scientific">Calidifontibacter indicus</name>
    <dbReference type="NCBI Taxonomy" id="419650"/>
    <lineage>
        <taxon>Bacteria</taxon>
        <taxon>Bacillati</taxon>
        <taxon>Actinomycetota</taxon>
        <taxon>Actinomycetes</taxon>
        <taxon>Micrococcales</taxon>
        <taxon>Dermacoccaceae</taxon>
        <taxon>Calidifontibacter</taxon>
    </lineage>
</organism>
<protein>
    <submittedName>
        <fullName evidence="1">Tubulin-like protein</fullName>
    </submittedName>
</protein>